<dbReference type="Gene3D" id="1.10.1740.10">
    <property type="match status" value="1"/>
</dbReference>
<accession>A0ABZ2YFX1</accession>
<evidence type="ECO:0000256" key="1">
    <source>
        <dbReference type="ARBA" id="ARBA00010641"/>
    </source>
</evidence>
<name>A0ABZ2YFX1_9BACT</name>
<evidence type="ECO:0000256" key="4">
    <source>
        <dbReference type="ARBA" id="ARBA00023125"/>
    </source>
</evidence>
<dbReference type="PANTHER" id="PTHR43133">
    <property type="entry name" value="RNA POLYMERASE ECF-TYPE SIGMA FACTO"/>
    <property type="match status" value="1"/>
</dbReference>
<dbReference type="Proteomes" id="UP001461341">
    <property type="component" value="Chromosome"/>
</dbReference>
<dbReference type="InterPro" id="IPR007627">
    <property type="entry name" value="RNA_pol_sigma70_r2"/>
</dbReference>
<dbReference type="NCBIfam" id="TIGR02937">
    <property type="entry name" value="sigma70-ECF"/>
    <property type="match status" value="1"/>
</dbReference>
<keyword evidence="4" id="KW-0238">DNA-binding</keyword>
<evidence type="ECO:0000259" key="6">
    <source>
        <dbReference type="Pfam" id="PF04542"/>
    </source>
</evidence>
<dbReference type="InterPro" id="IPR013249">
    <property type="entry name" value="RNA_pol_sigma70_r4_t2"/>
</dbReference>
<keyword evidence="3" id="KW-0731">Sigma factor</keyword>
<gene>
    <name evidence="8" type="ORF">QBE54_05430</name>
</gene>
<dbReference type="Pfam" id="PF04542">
    <property type="entry name" value="Sigma70_r2"/>
    <property type="match status" value="1"/>
</dbReference>
<feature type="domain" description="RNA polymerase sigma-70 region 2" evidence="6">
    <location>
        <begin position="30"/>
        <end position="94"/>
    </location>
</feature>
<dbReference type="EMBL" id="CP121689">
    <property type="protein sequence ID" value="WZL77156.1"/>
    <property type="molecule type" value="Genomic_DNA"/>
</dbReference>
<dbReference type="PANTHER" id="PTHR43133:SF8">
    <property type="entry name" value="RNA POLYMERASE SIGMA FACTOR HI_1459-RELATED"/>
    <property type="match status" value="1"/>
</dbReference>
<feature type="domain" description="RNA polymerase sigma factor 70 region 4 type 2" evidence="7">
    <location>
        <begin position="138"/>
        <end position="188"/>
    </location>
</feature>
<dbReference type="InterPro" id="IPR014284">
    <property type="entry name" value="RNA_pol_sigma-70_dom"/>
</dbReference>
<keyword evidence="5" id="KW-0804">Transcription</keyword>
<evidence type="ECO:0000256" key="2">
    <source>
        <dbReference type="ARBA" id="ARBA00023015"/>
    </source>
</evidence>
<sequence length="207" mass="23999">MIPLAKTTDSTAKSCELATAEKLWFEKKIQESQQKVLGFAYYLVGNFDKAQDLAQEAFLRAFKYRKSYNADYPFETWVNSILLNVYRQQLRKEKLLKFLTPNEGLEDQQQETWDIASPQRENIADPEKETMRKLVLGEIKKIIAKLPSGMKEVIILCDLMGYSYEEASNIVKCPIGTIRSRLHRARKKVKKAIENAYGEDVFLFWGD</sequence>
<evidence type="ECO:0000313" key="9">
    <source>
        <dbReference type="Proteomes" id="UP001461341"/>
    </source>
</evidence>
<dbReference type="Pfam" id="PF08281">
    <property type="entry name" value="Sigma70_r4_2"/>
    <property type="match status" value="1"/>
</dbReference>
<dbReference type="Gene3D" id="1.10.10.10">
    <property type="entry name" value="Winged helix-like DNA-binding domain superfamily/Winged helix DNA-binding domain"/>
    <property type="match status" value="1"/>
</dbReference>
<proteinExistence type="inferred from homology"/>
<comment type="similarity">
    <text evidence="1">Belongs to the sigma-70 factor family. ECF subfamily.</text>
</comment>
<dbReference type="InterPro" id="IPR013324">
    <property type="entry name" value="RNA_pol_sigma_r3/r4-like"/>
</dbReference>
<protein>
    <submittedName>
        <fullName evidence="8">Sigma-70 family RNA polymerase sigma factor</fullName>
    </submittedName>
</protein>
<evidence type="ECO:0000256" key="3">
    <source>
        <dbReference type="ARBA" id="ARBA00023082"/>
    </source>
</evidence>
<dbReference type="RefSeq" id="WP_369019322.1">
    <property type="nucleotide sequence ID" value="NZ_CP121689.1"/>
</dbReference>
<evidence type="ECO:0000256" key="5">
    <source>
        <dbReference type="ARBA" id="ARBA00023163"/>
    </source>
</evidence>
<dbReference type="CDD" id="cd06171">
    <property type="entry name" value="Sigma70_r4"/>
    <property type="match status" value="1"/>
</dbReference>
<dbReference type="InterPro" id="IPR036388">
    <property type="entry name" value="WH-like_DNA-bd_sf"/>
</dbReference>
<organism evidence="8 9">
    <name type="scientific">Thermatribacter velox</name>
    <dbReference type="NCBI Taxonomy" id="3039681"/>
    <lineage>
        <taxon>Bacteria</taxon>
        <taxon>Pseudomonadati</taxon>
        <taxon>Atribacterota</taxon>
        <taxon>Atribacteria</taxon>
        <taxon>Atribacterales</taxon>
        <taxon>Thermatribacteraceae</taxon>
        <taxon>Thermatribacter</taxon>
    </lineage>
</organism>
<evidence type="ECO:0000259" key="7">
    <source>
        <dbReference type="Pfam" id="PF08281"/>
    </source>
</evidence>
<keyword evidence="9" id="KW-1185">Reference proteome</keyword>
<keyword evidence="2" id="KW-0805">Transcription regulation</keyword>
<dbReference type="InterPro" id="IPR039425">
    <property type="entry name" value="RNA_pol_sigma-70-like"/>
</dbReference>
<dbReference type="InterPro" id="IPR013325">
    <property type="entry name" value="RNA_pol_sigma_r2"/>
</dbReference>
<dbReference type="SUPFAM" id="SSF88946">
    <property type="entry name" value="Sigma2 domain of RNA polymerase sigma factors"/>
    <property type="match status" value="1"/>
</dbReference>
<evidence type="ECO:0000313" key="8">
    <source>
        <dbReference type="EMBL" id="WZL77156.1"/>
    </source>
</evidence>
<reference evidence="8 9" key="1">
    <citation type="submission" date="2023-03" db="EMBL/GenBank/DDBJ databases">
        <title>Novel Species.</title>
        <authorList>
            <person name="Ma S."/>
        </authorList>
    </citation>
    <scope>NUCLEOTIDE SEQUENCE [LARGE SCALE GENOMIC DNA]</scope>
    <source>
        <strain evidence="8 9">B11</strain>
    </source>
</reference>
<dbReference type="SUPFAM" id="SSF88659">
    <property type="entry name" value="Sigma3 and sigma4 domains of RNA polymerase sigma factors"/>
    <property type="match status" value="1"/>
</dbReference>